<keyword evidence="3" id="KW-1185">Reference proteome</keyword>
<dbReference type="AlphaFoldDB" id="A0AAV5UW50"/>
<accession>A0AAV5UW50</accession>
<feature type="non-terminal residue" evidence="2">
    <location>
        <position position="1"/>
    </location>
</feature>
<keyword evidence="1" id="KW-1133">Transmembrane helix</keyword>
<evidence type="ECO:0000256" key="1">
    <source>
        <dbReference type="SAM" id="Phobius"/>
    </source>
</evidence>
<dbReference type="Proteomes" id="UP001432322">
    <property type="component" value="Unassembled WGS sequence"/>
</dbReference>
<keyword evidence="1" id="KW-0812">Transmembrane</keyword>
<feature type="transmembrane region" description="Helical" evidence="1">
    <location>
        <begin position="20"/>
        <end position="48"/>
    </location>
</feature>
<evidence type="ECO:0000313" key="3">
    <source>
        <dbReference type="Proteomes" id="UP001432322"/>
    </source>
</evidence>
<feature type="non-terminal residue" evidence="2">
    <location>
        <position position="118"/>
    </location>
</feature>
<reference evidence="2" key="1">
    <citation type="submission" date="2023-10" db="EMBL/GenBank/DDBJ databases">
        <title>Genome assembly of Pristionchus species.</title>
        <authorList>
            <person name="Yoshida K."/>
            <person name="Sommer R.J."/>
        </authorList>
    </citation>
    <scope>NUCLEOTIDE SEQUENCE</scope>
    <source>
        <strain evidence="2">RS5133</strain>
    </source>
</reference>
<evidence type="ECO:0000313" key="2">
    <source>
        <dbReference type="EMBL" id="GMT11495.1"/>
    </source>
</evidence>
<protein>
    <submittedName>
        <fullName evidence="2">Uncharacterized protein</fullName>
    </submittedName>
</protein>
<gene>
    <name evidence="2" type="ORF">PFISCL1PPCAC_2792</name>
</gene>
<comment type="caution">
    <text evidence="2">The sequence shown here is derived from an EMBL/GenBank/DDBJ whole genome shotgun (WGS) entry which is preliminary data.</text>
</comment>
<organism evidence="2 3">
    <name type="scientific">Pristionchus fissidentatus</name>
    <dbReference type="NCBI Taxonomy" id="1538716"/>
    <lineage>
        <taxon>Eukaryota</taxon>
        <taxon>Metazoa</taxon>
        <taxon>Ecdysozoa</taxon>
        <taxon>Nematoda</taxon>
        <taxon>Chromadorea</taxon>
        <taxon>Rhabditida</taxon>
        <taxon>Rhabditina</taxon>
        <taxon>Diplogasteromorpha</taxon>
        <taxon>Diplogasteroidea</taxon>
        <taxon>Neodiplogasteridae</taxon>
        <taxon>Pristionchus</taxon>
    </lineage>
</organism>
<dbReference type="EMBL" id="BTSY01000001">
    <property type="protein sequence ID" value="GMT11495.1"/>
    <property type="molecule type" value="Genomic_DNA"/>
</dbReference>
<proteinExistence type="predicted"/>
<sequence>LEVWSFLHTLVDSHFASILLQTLFALFVSPLLSISVVLPSVPILFFFFSPLFPSRAVSRISTLQSYPHLVFSFSKFSLPSRAPSVSPLPFLVLLSRILPFRPLPQFPSPRNQSCSTPR</sequence>
<keyword evidence="1" id="KW-0472">Membrane</keyword>
<name>A0AAV5UW50_9BILA</name>